<dbReference type="PANTHER" id="PTHR30290:SF10">
    <property type="entry name" value="PERIPLASMIC OLIGOPEPTIDE-BINDING PROTEIN-RELATED"/>
    <property type="match status" value="1"/>
</dbReference>
<dbReference type="PROSITE" id="PS51257">
    <property type="entry name" value="PROKAR_LIPOPROTEIN"/>
    <property type="match status" value="1"/>
</dbReference>
<keyword evidence="3" id="KW-0813">Transport</keyword>
<dbReference type="InterPro" id="IPR000914">
    <property type="entry name" value="SBP_5_dom"/>
</dbReference>
<sequence>MHSRILASAALAVGLAVGATACSGGEPAPAGNGGAAGAPTKTLTLGSIVGPQTFDPAGVGEANFVPYAQAPYDSLILRQPDGSYAPMLATDWKLAADNTSITLNLRTDVTFSDGKAFDAEAAKANLERFKAGTGPLARELARLASVEAVDKDTITLKYSAPDPDIIFSLSDAAGRMASPAALQDAKGLATKPVGSGPYVMDSAATVQGSTYTFTARKDYWKPELQKFAKVVFKIFPDEVSLLNALQSKQVDAANLTANNNRKAADAAGIKHLTPDANLAWNGMIFYDRTGAIVPALGDVRVRQAMAMSFDVDTIQKALFSGTGVQNTQVFNAASPGYDKSLNDAYSYDVDKAKKLMTEAGYADGFDLTIPINANTTPAAQENFKNSLGQLNIRVTFENLGTVPQYFAGVQSGKYAVSPATLGSTPTDWVVLNNYIVEKAVWNPLHSSDPKLTALIEQYPSTPEDKRGELVRQINEFLVDNVWFDPWLWVEEQYFVATDVNVTLQTGLNVPAIYNYAPAGS</sequence>
<dbReference type="EMBL" id="JAUSXB010000001">
    <property type="protein sequence ID" value="MDQ0675190.1"/>
    <property type="molecule type" value="Genomic_DNA"/>
</dbReference>
<dbReference type="RefSeq" id="WP_306637347.1">
    <property type="nucleotide sequence ID" value="NZ_JAUSXB010000001.1"/>
</dbReference>
<evidence type="ECO:0000256" key="5">
    <source>
        <dbReference type="SAM" id="SignalP"/>
    </source>
</evidence>
<dbReference type="InterPro" id="IPR039424">
    <property type="entry name" value="SBP_5"/>
</dbReference>
<dbReference type="Gene3D" id="3.40.190.10">
    <property type="entry name" value="Periplasmic binding protein-like II"/>
    <property type="match status" value="1"/>
</dbReference>
<proteinExistence type="inferred from homology"/>
<name>A0ABU0PMK3_9MICC</name>
<evidence type="ECO:0000256" key="4">
    <source>
        <dbReference type="ARBA" id="ARBA00022729"/>
    </source>
</evidence>
<dbReference type="PIRSF" id="PIRSF002741">
    <property type="entry name" value="MppA"/>
    <property type="match status" value="1"/>
</dbReference>
<dbReference type="Gene3D" id="3.10.105.10">
    <property type="entry name" value="Dipeptide-binding Protein, Domain 3"/>
    <property type="match status" value="1"/>
</dbReference>
<evidence type="ECO:0000256" key="2">
    <source>
        <dbReference type="ARBA" id="ARBA00005695"/>
    </source>
</evidence>
<keyword evidence="4 5" id="KW-0732">Signal</keyword>
<dbReference type="Proteomes" id="UP001236806">
    <property type="component" value="Unassembled WGS sequence"/>
</dbReference>
<dbReference type="Pfam" id="PF00496">
    <property type="entry name" value="SBP_bac_5"/>
    <property type="match status" value="1"/>
</dbReference>
<dbReference type="PANTHER" id="PTHR30290">
    <property type="entry name" value="PERIPLASMIC BINDING COMPONENT OF ABC TRANSPORTER"/>
    <property type="match status" value="1"/>
</dbReference>
<evidence type="ECO:0000259" key="6">
    <source>
        <dbReference type="Pfam" id="PF00496"/>
    </source>
</evidence>
<dbReference type="InterPro" id="IPR030678">
    <property type="entry name" value="Peptide/Ni-bd"/>
</dbReference>
<comment type="caution">
    <text evidence="7">The sequence shown here is derived from an EMBL/GenBank/DDBJ whole genome shotgun (WGS) entry which is preliminary data.</text>
</comment>
<evidence type="ECO:0000256" key="1">
    <source>
        <dbReference type="ARBA" id="ARBA00004196"/>
    </source>
</evidence>
<reference evidence="7 8" key="1">
    <citation type="submission" date="2023-07" db="EMBL/GenBank/DDBJ databases">
        <title>Comparative genomics of wheat-associated soil bacteria to identify genetic determinants of phenazine resistance.</title>
        <authorList>
            <person name="Mouncey N."/>
        </authorList>
    </citation>
    <scope>NUCLEOTIDE SEQUENCE [LARGE SCALE GENOMIC DNA]</scope>
    <source>
        <strain evidence="7 8">W1I3</strain>
    </source>
</reference>
<comment type="similarity">
    <text evidence="2">Belongs to the bacterial solute-binding protein 5 family.</text>
</comment>
<organism evidence="7 8">
    <name type="scientific">Pseudarthrobacter siccitolerans</name>
    <dbReference type="NCBI Taxonomy" id="861266"/>
    <lineage>
        <taxon>Bacteria</taxon>
        <taxon>Bacillati</taxon>
        <taxon>Actinomycetota</taxon>
        <taxon>Actinomycetes</taxon>
        <taxon>Micrococcales</taxon>
        <taxon>Micrococcaceae</taxon>
        <taxon>Pseudarthrobacter</taxon>
    </lineage>
</organism>
<feature type="domain" description="Solute-binding protein family 5" evidence="6">
    <location>
        <begin position="84"/>
        <end position="423"/>
    </location>
</feature>
<feature type="chain" id="PRO_5046156756" evidence="5">
    <location>
        <begin position="22"/>
        <end position="520"/>
    </location>
</feature>
<evidence type="ECO:0000313" key="8">
    <source>
        <dbReference type="Proteomes" id="UP001236806"/>
    </source>
</evidence>
<dbReference type="SUPFAM" id="SSF53850">
    <property type="entry name" value="Periplasmic binding protein-like II"/>
    <property type="match status" value="1"/>
</dbReference>
<evidence type="ECO:0000313" key="7">
    <source>
        <dbReference type="EMBL" id="MDQ0675190.1"/>
    </source>
</evidence>
<comment type="subcellular location">
    <subcellularLocation>
        <location evidence="1">Cell envelope</location>
    </subcellularLocation>
</comment>
<gene>
    <name evidence="7" type="ORF">QFZ36_002751</name>
</gene>
<feature type="signal peptide" evidence="5">
    <location>
        <begin position="1"/>
        <end position="21"/>
    </location>
</feature>
<evidence type="ECO:0000256" key="3">
    <source>
        <dbReference type="ARBA" id="ARBA00022448"/>
    </source>
</evidence>
<protein>
    <submittedName>
        <fullName evidence="7">Peptide/nickel transport system substrate-binding protein</fullName>
    </submittedName>
</protein>
<keyword evidence="8" id="KW-1185">Reference proteome</keyword>
<accession>A0ABU0PMK3</accession>